<keyword evidence="2" id="KW-1185">Reference proteome</keyword>
<keyword evidence="1" id="KW-0031">Aminopeptidase</keyword>
<keyword evidence="1" id="KW-0378">Hydrolase</keyword>
<organism evidence="1 2">
    <name type="scientific">Aphis craccivora</name>
    <name type="common">Cowpea aphid</name>
    <dbReference type="NCBI Taxonomy" id="307492"/>
    <lineage>
        <taxon>Eukaryota</taxon>
        <taxon>Metazoa</taxon>
        <taxon>Ecdysozoa</taxon>
        <taxon>Arthropoda</taxon>
        <taxon>Hexapoda</taxon>
        <taxon>Insecta</taxon>
        <taxon>Pterygota</taxon>
        <taxon>Neoptera</taxon>
        <taxon>Paraneoptera</taxon>
        <taxon>Hemiptera</taxon>
        <taxon>Sternorrhyncha</taxon>
        <taxon>Aphidomorpha</taxon>
        <taxon>Aphidoidea</taxon>
        <taxon>Aphididae</taxon>
        <taxon>Aphidini</taxon>
        <taxon>Aphis</taxon>
        <taxon>Aphis</taxon>
    </lineage>
</organism>
<proteinExistence type="predicted"/>
<protein>
    <submittedName>
        <fullName evidence="1">Aminopeptidase N</fullName>
    </submittedName>
</protein>
<feature type="non-terminal residue" evidence="1">
    <location>
        <position position="89"/>
    </location>
</feature>
<reference evidence="1 2" key="1">
    <citation type="submission" date="2019-08" db="EMBL/GenBank/DDBJ databases">
        <title>Whole genome of Aphis craccivora.</title>
        <authorList>
            <person name="Voronova N.V."/>
            <person name="Shulinski R.S."/>
            <person name="Bandarenka Y.V."/>
            <person name="Zhorov D.G."/>
            <person name="Warner D."/>
        </authorList>
    </citation>
    <scope>NUCLEOTIDE SEQUENCE [LARGE SCALE GENOMIC DNA]</scope>
    <source>
        <strain evidence="1">180601</strain>
        <tissue evidence="1">Whole Body</tissue>
    </source>
</reference>
<dbReference type="Proteomes" id="UP000478052">
    <property type="component" value="Unassembled WGS sequence"/>
</dbReference>
<comment type="caution">
    <text evidence="1">The sequence shown here is derived from an EMBL/GenBank/DDBJ whole genome shotgun (WGS) entry which is preliminary data.</text>
</comment>
<keyword evidence="1" id="KW-0645">Protease</keyword>
<dbReference type="OrthoDB" id="412981at2759"/>
<dbReference type="GO" id="GO:0004177">
    <property type="term" value="F:aminopeptidase activity"/>
    <property type="evidence" value="ECO:0007669"/>
    <property type="project" value="UniProtKB-KW"/>
</dbReference>
<evidence type="ECO:0000313" key="2">
    <source>
        <dbReference type="Proteomes" id="UP000478052"/>
    </source>
</evidence>
<gene>
    <name evidence="1" type="ORF">FWK35_00028911</name>
</gene>
<sequence>MPGRRSRGFGPTNAVDVLVRCGRSTMEHLTYAGAAWAPFISKSTWSRIEAVQTIGIRTILGQPTFVRNQILLNTVSFNCLRDEIKKNAK</sequence>
<name>A0A6G0VID3_APHCR</name>
<dbReference type="AlphaFoldDB" id="A0A6G0VID3"/>
<accession>A0A6G0VID3</accession>
<evidence type="ECO:0000313" key="1">
    <source>
        <dbReference type="EMBL" id="KAF0687841.1"/>
    </source>
</evidence>
<dbReference type="EMBL" id="VUJU01016721">
    <property type="protein sequence ID" value="KAF0687841.1"/>
    <property type="molecule type" value="Genomic_DNA"/>
</dbReference>